<feature type="non-terminal residue" evidence="1">
    <location>
        <position position="58"/>
    </location>
</feature>
<sequence length="58" mass="6185">MLFAYVFGKGIANSADVTGGNDWGWRAKHGILRLLWRGGYMVAPDSPVAHALAGLANN</sequence>
<organism evidence="1 2">
    <name type="scientific">Coemansia furcata</name>
    <dbReference type="NCBI Taxonomy" id="417177"/>
    <lineage>
        <taxon>Eukaryota</taxon>
        <taxon>Fungi</taxon>
        <taxon>Fungi incertae sedis</taxon>
        <taxon>Zoopagomycota</taxon>
        <taxon>Kickxellomycotina</taxon>
        <taxon>Kickxellomycetes</taxon>
        <taxon>Kickxellales</taxon>
        <taxon>Kickxellaceae</taxon>
        <taxon>Coemansia</taxon>
    </lineage>
</organism>
<proteinExistence type="predicted"/>
<keyword evidence="2" id="KW-1185">Reference proteome</keyword>
<dbReference type="EMBL" id="JANBUP010004541">
    <property type="protein sequence ID" value="KAJ2793805.1"/>
    <property type="molecule type" value="Genomic_DNA"/>
</dbReference>
<name>A0ACC1KSA9_9FUNG</name>
<dbReference type="Proteomes" id="UP001140096">
    <property type="component" value="Unassembled WGS sequence"/>
</dbReference>
<comment type="caution">
    <text evidence="1">The sequence shown here is derived from an EMBL/GenBank/DDBJ whole genome shotgun (WGS) entry which is preliminary data.</text>
</comment>
<protein>
    <submittedName>
        <fullName evidence="1">Uncharacterized protein</fullName>
    </submittedName>
</protein>
<gene>
    <name evidence="1" type="ORF">H4S07_006941</name>
</gene>
<reference evidence="1" key="1">
    <citation type="submission" date="2022-07" db="EMBL/GenBank/DDBJ databases">
        <title>Phylogenomic reconstructions and comparative analyses of Kickxellomycotina fungi.</title>
        <authorList>
            <person name="Reynolds N.K."/>
            <person name="Stajich J.E."/>
            <person name="Barry K."/>
            <person name="Grigoriev I.V."/>
            <person name="Crous P."/>
            <person name="Smith M.E."/>
        </authorList>
    </citation>
    <scope>NUCLEOTIDE SEQUENCE</scope>
    <source>
        <strain evidence="1">CBS 102833</strain>
    </source>
</reference>
<evidence type="ECO:0000313" key="1">
    <source>
        <dbReference type="EMBL" id="KAJ2793805.1"/>
    </source>
</evidence>
<evidence type="ECO:0000313" key="2">
    <source>
        <dbReference type="Proteomes" id="UP001140096"/>
    </source>
</evidence>
<accession>A0ACC1KSA9</accession>